<dbReference type="SMART" id="SM00089">
    <property type="entry name" value="PKD"/>
    <property type="match status" value="2"/>
</dbReference>
<dbReference type="RefSeq" id="WP_053066810.1">
    <property type="nucleotide sequence ID" value="NZ_CP011509.1"/>
</dbReference>
<sequence length="326" mass="33880">MLSSVGKRAFTRLLLTCVLICACGAPVILRGPAALPGDVEGALPVKLSIQAVDPAGGALTYAWQQLPESPAGTFSDASSPAPTWLAPVVERTTVFTLRVTVTDRNGGTAQAEVQVKVQPPPRRHNRAPVLSGAPVVSPGLARAGDTLTLSARAEDADGDALTYLWRQLAPEPQGTFVSGPEGADITWFSPPVGTGTAFTFEVLVSDGHGAPVRGTVTVPVHVPRYAQDIQVLWSSLCTGCHGRSGGLDLAPGQSHAALVGAPMLTRACSDLKRVAPGDPDSSALLKKLTGTDCGTRMPRNDPGHFDAHPGELVRIRSWILGGAADD</sequence>
<dbReference type="Proteomes" id="UP000256345">
    <property type="component" value="Unassembled WGS sequence"/>
</dbReference>
<evidence type="ECO:0000313" key="3">
    <source>
        <dbReference type="Proteomes" id="UP000256345"/>
    </source>
</evidence>
<comment type="caution">
    <text evidence="2">The sequence shown here is derived from an EMBL/GenBank/DDBJ whole genome shotgun (WGS) entry which is preliminary data.</text>
</comment>
<dbReference type="Pfam" id="PF22352">
    <property type="entry name" value="K319L-like_PKD"/>
    <property type="match status" value="1"/>
</dbReference>
<name>A0ABX9KBL9_9BACT</name>
<feature type="domain" description="PKD/Chitinase" evidence="1">
    <location>
        <begin position="31"/>
        <end position="120"/>
    </location>
</feature>
<dbReference type="InterPro" id="IPR013783">
    <property type="entry name" value="Ig-like_fold"/>
</dbReference>
<reference evidence="2 3" key="1">
    <citation type="submission" date="2018-08" db="EMBL/GenBank/DDBJ databases">
        <title>Genomic Encyclopedia of Archaeal and Bacterial Type Strains, Phase II (KMG-II): from individual species to whole genera.</title>
        <authorList>
            <person name="Goeker M."/>
        </authorList>
    </citation>
    <scope>NUCLEOTIDE SEQUENCE [LARGE SCALE GENOMIC DNA]</scope>
    <source>
        <strain evidence="2 3">DSM 2261</strain>
    </source>
</reference>
<accession>A0ABX9KBL9</accession>
<dbReference type="Pfam" id="PF17963">
    <property type="entry name" value="Big_9"/>
    <property type="match status" value="1"/>
</dbReference>
<dbReference type="InterPro" id="IPR035986">
    <property type="entry name" value="PKD_dom_sf"/>
</dbReference>
<dbReference type="InterPro" id="IPR022409">
    <property type="entry name" value="PKD/Chitinase_dom"/>
</dbReference>
<evidence type="ECO:0000313" key="2">
    <source>
        <dbReference type="EMBL" id="REG37400.1"/>
    </source>
</evidence>
<keyword evidence="3" id="KW-1185">Reference proteome</keyword>
<dbReference type="Gene3D" id="2.60.40.10">
    <property type="entry name" value="Immunoglobulins"/>
    <property type="match status" value="2"/>
</dbReference>
<protein>
    <recommendedName>
        <fullName evidence="1">PKD/Chitinase domain-containing protein</fullName>
    </recommendedName>
</protein>
<dbReference type="SUPFAM" id="SSF49299">
    <property type="entry name" value="PKD domain"/>
    <property type="match status" value="1"/>
</dbReference>
<organism evidence="2 3">
    <name type="scientific">Archangium gephyra</name>
    <dbReference type="NCBI Taxonomy" id="48"/>
    <lineage>
        <taxon>Bacteria</taxon>
        <taxon>Pseudomonadati</taxon>
        <taxon>Myxococcota</taxon>
        <taxon>Myxococcia</taxon>
        <taxon>Myxococcales</taxon>
        <taxon>Cystobacterineae</taxon>
        <taxon>Archangiaceae</taxon>
        <taxon>Archangium</taxon>
    </lineage>
</organism>
<proteinExistence type="predicted"/>
<feature type="domain" description="PKD/Chitinase" evidence="1">
    <location>
        <begin position="131"/>
        <end position="223"/>
    </location>
</feature>
<dbReference type="EMBL" id="QUMU01000001">
    <property type="protein sequence ID" value="REG37400.1"/>
    <property type="molecule type" value="Genomic_DNA"/>
</dbReference>
<dbReference type="PROSITE" id="PS51257">
    <property type="entry name" value="PROKAR_LIPOPROTEIN"/>
    <property type="match status" value="1"/>
</dbReference>
<gene>
    <name evidence="2" type="ORF">ATI61_101384</name>
</gene>
<evidence type="ECO:0000259" key="1">
    <source>
        <dbReference type="SMART" id="SM00089"/>
    </source>
</evidence>